<dbReference type="Gene3D" id="1.10.4100.10">
    <property type="entry name" value="2-methylcitrate dehydratase PrpD"/>
    <property type="match status" value="1"/>
</dbReference>
<dbReference type="InterPro" id="IPR042183">
    <property type="entry name" value="MmgE/PrpD_sf_1"/>
</dbReference>
<evidence type="ECO:0000313" key="4">
    <source>
        <dbReference type="EMBL" id="WWT33209.1"/>
    </source>
</evidence>
<comment type="similarity">
    <text evidence="1">Belongs to the PrpD family.</text>
</comment>
<evidence type="ECO:0000256" key="1">
    <source>
        <dbReference type="ARBA" id="ARBA00006174"/>
    </source>
</evidence>
<dbReference type="InterPro" id="IPR042188">
    <property type="entry name" value="MmgE/PrpD_sf_2"/>
</dbReference>
<dbReference type="Pfam" id="PF03972">
    <property type="entry name" value="MmgE_PrpD_N"/>
    <property type="match status" value="1"/>
</dbReference>
<dbReference type="InterPro" id="IPR045337">
    <property type="entry name" value="MmgE_PrpD_C"/>
</dbReference>
<dbReference type="Proteomes" id="UP001369958">
    <property type="component" value="Chromosome"/>
</dbReference>
<evidence type="ECO:0000313" key="5">
    <source>
        <dbReference type="Proteomes" id="UP001369958"/>
    </source>
</evidence>
<proteinExistence type="inferred from homology"/>
<dbReference type="PANTHER" id="PTHR16943">
    <property type="entry name" value="2-METHYLCITRATE DEHYDRATASE-RELATED"/>
    <property type="match status" value="1"/>
</dbReference>
<dbReference type="InterPro" id="IPR005656">
    <property type="entry name" value="MmgE_PrpD"/>
</dbReference>
<dbReference type="SUPFAM" id="SSF103378">
    <property type="entry name" value="2-methylcitrate dehydratase PrpD"/>
    <property type="match status" value="1"/>
</dbReference>
<dbReference type="Pfam" id="PF19305">
    <property type="entry name" value="MmgE_PrpD_C"/>
    <property type="match status" value="1"/>
</dbReference>
<gene>
    <name evidence="4" type="ORF">V6617_01685</name>
</gene>
<sequence>MNAVAPVQEFETRGQRLAAFISTARGRTYPPDVLEAARKAFVDYLGVTFGSMNDAPVLAVSAAVRRWEAPGKSTVFGQYRTAPALAALVNGTSTHSQDYDDTHPMGAGHPSGPVWSASLAMAEHLEIDGPLLMSAYITGYEVMAKLGNGGAPGGVGRTLQRKGFHPTSIVGRTGAAASVSVLLGLTQHQVGSALGNVATTMGGLLGSFGSHSKPFHAGKAAMDGIMAAQYAAEGYEAAQTLYELEGGWLSAFIQDNSATVPTLDDFGRNWEILGNGFKLFASCRATHASTETARSLAEKVAGRAIGSVHVKTHSTALITAGKLFPKTPLECKFSVPFCVAMGLRGYRLLPDDFVETTLADTSVTELLSKITVEPVPGQPPSEAHVEVMLEDGEVLRASTRIVKGHPDNPLTWDELQAKFESMLERSLPSADIATLFEAAKACDDPHAFATFRRLIGPREPRE</sequence>
<keyword evidence="5" id="KW-1185">Reference proteome</keyword>
<organism evidence="4 5">
    <name type="scientific">Pelagibacterium nitratireducens</name>
    <dbReference type="NCBI Taxonomy" id="1046114"/>
    <lineage>
        <taxon>Bacteria</taxon>
        <taxon>Pseudomonadati</taxon>
        <taxon>Pseudomonadota</taxon>
        <taxon>Alphaproteobacteria</taxon>
        <taxon>Hyphomicrobiales</taxon>
        <taxon>Devosiaceae</taxon>
        <taxon>Pelagibacterium</taxon>
    </lineage>
</organism>
<protein>
    <submittedName>
        <fullName evidence="4">MmgE/PrpD family protein</fullName>
    </submittedName>
</protein>
<evidence type="ECO:0000259" key="2">
    <source>
        <dbReference type="Pfam" id="PF03972"/>
    </source>
</evidence>
<dbReference type="Gene3D" id="3.30.1330.120">
    <property type="entry name" value="2-methylcitrate dehydratase PrpD"/>
    <property type="match status" value="1"/>
</dbReference>
<feature type="domain" description="MmgE/PrpD C-terminal" evidence="3">
    <location>
        <begin position="280"/>
        <end position="430"/>
    </location>
</feature>
<reference evidence="4 5" key="1">
    <citation type="submission" date="2024-02" db="EMBL/GenBank/DDBJ databases">
        <title>Complete genome sequence of Pelagibacterium nitratireducens ZH15.</title>
        <authorList>
            <person name="Zhao L.H."/>
        </authorList>
    </citation>
    <scope>NUCLEOTIDE SEQUENCE [LARGE SCALE GENOMIC DNA]</scope>
    <source>
        <strain evidence="4 5">ZH15</strain>
    </source>
</reference>
<dbReference type="InterPro" id="IPR036148">
    <property type="entry name" value="MmgE/PrpD_sf"/>
</dbReference>
<dbReference type="PANTHER" id="PTHR16943:SF8">
    <property type="entry name" value="2-METHYLCITRATE DEHYDRATASE"/>
    <property type="match status" value="1"/>
</dbReference>
<evidence type="ECO:0000259" key="3">
    <source>
        <dbReference type="Pfam" id="PF19305"/>
    </source>
</evidence>
<dbReference type="RefSeq" id="WP_338608646.1">
    <property type="nucleotide sequence ID" value="NZ_CP146275.1"/>
</dbReference>
<accession>A0ABZ2I1K6</accession>
<dbReference type="InterPro" id="IPR045336">
    <property type="entry name" value="MmgE_PrpD_N"/>
</dbReference>
<feature type="domain" description="MmgE/PrpD N-terminal" evidence="2">
    <location>
        <begin position="15"/>
        <end position="258"/>
    </location>
</feature>
<name>A0ABZ2I1K6_9HYPH</name>
<dbReference type="EMBL" id="CP146275">
    <property type="protein sequence ID" value="WWT33209.1"/>
    <property type="molecule type" value="Genomic_DNA"/>
</dbReference>